<evidence type="ECO:0000313" key="5">
    <source>
        <dbReference type="Proteomes" id="UP000309138"/>
    </source>
</evidence>
<dbReference type="PANTHER" id="PTHR33473">
    <property type="entry name" value="ATP-DEPENDENT CLP PROTEASE ADAPTER PROTEIN CLPS1, CHLOROPLASTIC"/>
    <property type="match status" value="1"/>
</dbReference>
<dbReference type="HAMAP" id="MF_00302">
    <property type="entry name" value="ClpS"/>
    <property type="match status" value="1"/>
</dbReference>
<dbReference type="InterPro" id="IPR014719">
    <property type="entry name" value="Ribosomal_bL12_C/ClpS-like"/>
</dbReference>
<evidence type="ECO:0000259" key="3">
    <source>
        <dbReference type="Pfam" id="PF02617"/>
    </source>
</evidence>
<dbReference type="GO" id="GO:0008233">
    <property type="term" value="F:peptidase activity"/>
    <property type="evidence" value="ECO:0007669"/>
    <property type="project" value="UniProtKB-KW"/>
</dbReference>
<keyword evidence="5" id="KW-1185">Reference proteome</keyword>
<dbReference type="FunFam" id="3.30.1390.10:FF:000002">
    <property type="entry name" value="ATP-dependent Clp protease adapter protein ClpS"/>
    <property type="match status" value="1"/>
</dbReference>
<gene>
    <name evidence="1 4" type="primary">clpS</name>
    <name evidence="4" type="ORF">FBR43_02735</name>
</gene>
<proteinExistence type="inferred from homology"/>
<dbReference type="GO" id="GO:0030163">
    <property type="term" value="P:protein catabolic process"/>
    <property type="evidence" value="ECO:0007669"/>
    <property type="project" value="InterPro"/>
</dbReference>
<evidence type="ECO:0000313" key="4">
    <source>
        <dbReference type="EMBL" id="TKD53257.1"/>
    </source>
</evidence>
<keyword evidence="4" id="KW-0378">Hydrolase</keyword>
<dbReference type="OrthoDB" id="9796121at2"/>
<dbReference type="InterPro" id="IPR003769">
    <property type="entry name" value="ClpS_core"/>
</dbReference>
<comment type="similarity">
    <text evidence="1">Belongs to the ClpS family.</text>
</comment>
<protein>
    <recommendedName>
        <fullName evidence="1">ATP-dependent Clp protease adapter protein ClpS</fullName>
    </recommendedName>
</protein>
<dbReference type="SUPFAM" id="SSF54736">
    <property type="entry name" value="ClpS-like"/>
    <property type="match status" value="1"/>
</dbReference>
<dbReference type="EMBL" id="SWKR01000001">
    <property type="protein sequence ID" value="TKD53257.1"/>
    <property type="molecule type" value="Genomic_DNA"/>
</dbReference>
<dbReference type="Proteomes" id="UP000309138">
    <property type="component" value="Unassembled WGS sequence"/>
</dbReference>
<dbReference type="PANTHER" id="PTHR33473:SF19">
    <property type="entry name" value="ATP-DEPENDENT CLP PROTEASE ADAPTER PROTEIN CLPS"/>
    <property type="match status" value="1"/>
</dbReference>
<comment type="subunit">
    <text evidence="1">Binds to the N-terminal domain of the chaperone ClpA.</text>
</comment>
<dbReference type="InterPro" id="IPR022935">
    <property type="entry name" value="ClpS"/>
</dbReference>
<accession>A0A4U1L8G1</accession>
<comment type="caution">
    <text evidence="4">The sequence shown here is derived from an EMBL/GenBank/DDBJ whole genome shotgun (WGS) entry which is preliminary data.</text>
</comment>
<reference evidence="4 5" key="1">
    <citation type="submission" date="2019-04" db="EMBL/GenBank/DDBJ databases">
        <authorList>
            <person name="Yang Y."/>
            <person name="Wei D."/>
        </authorList>
    </citation>
    <scope>NUCLEOTIDE SEQUENCE [LARGE SCALE GENOMIC DNA]</scope>
    <source>
        <strain evidence="4 5">L-1-4w-11</strain>
    </source>
</reference>
<feature type="domain" description="Adaptor protein ClpS core" evidence="3">
    <location>
        <begin position="36"/>
        <end position="115"/>
    </location>
</feature>
<sequence length="119" mass="13744">MRNQMNRTIRMAEEGEGDDDNGTSLGVATRTRTRTKKPTPYRVLMLNDDYTPMEFVVLVLQRFFRMDMEQATQVMLHVHQRGVGVCGVFSYEVAETKVTQVMDFARQNQHPLQCTLEKA</sequence>
<comment type="function">
    <text evidence="1">Involved in the modulation of the specificity of the ClpAP-mediated ATP-dependent protein degradation.</text>
</comment>
<evidence type="ECO:0000256" key="1">
    <source>
        <dbReference type="HAMAP-Rule" id="MF_00302"/>
    </source>
</evidence>
<dbReference type="Pfam" id="PF02617">
    <property type="entry name" value="ClpS"/>
    <property type="match status" value="1"/>
</dbReference>
<dbReference type="RefSeq" id="WP_136941677.1">
    <property type="nucleotide sequence ID" value="NZ_SWKR01000001.1"/>
</dbReference>
<evidence type="ECO:0000256" key="2">
    <source>
        <dbReference type="SAM" id="MobiDB-lite"/>
    </source>
</evidence>
<keyword evidence="4" id="KW-0645">Protease</keyword>
<dbReference type="NCBIfam" id="NF000669">
    <property type="entry name" value="PRK00033.1-2"/>
    <property type="match status" value="1"/>
</dbReference>
<dbReference type="GO" id="GO:0006508">
    <property type="term" value="P:proteolysis"/>
    <property type="evidence" value="ECO:0007669"/>
    <property type="project" value="UniProtKB-UniRule"/>
</dbReference>
<dbReference type="NCBIfam" id="NF000672">
    <property type="entry name" value="PRK00033.1-5"/>
    <property type="match status" value="1"/>
</dbReference>
<name>A0A4U1L8G1_9SPHN</name>
<dbReference type="AlphaFoldDB" id="A0A4U1L8G1"/>
<organism evidence="4 5">
    <name type="scientific">Sphingomonas baiyangensis</name>
    <dbReference type="NCBI Taxonomy" id="2572576"/>
    <lineage>
        <taxon>Bacteria</taxon>
        <taxon>Pseudomonadati</taxon>
        <taxon>Pseudomonadota</taxon>
        <taxon>Alphaproteobacteria</taxon>
        <taxon>Sphingomonadales</taxon>
        <taxon>Sphingomonadaceae</taxon>
        <taxon>Sphingomonas</taxon>
    </lineage>
</organism>
<feature type="region of interest" description="Disordered" evidence="2">
    <location>
        <begin position="1"/>
        <end position="34"/>
    </location>
</feature>
<dbReference type="Gene3D" id="3.30.1390.10">
    <property type="match status" value="1"/>
</dbReference>